<dbReference type="InterPro" id="IPR009057">
    <property type="entry name" value="Homeodomain-like_sf"/>
</dbReference>
<dbReference type="InterPro" id="IPR046348">
    <property type="entry name" value="SIS_dom_sf"/>
</dbReference>
<reference evidence="6" key="1">
    <citation type="journal article" date="2021" name="PeerJ">
        <title>Extensive microbial diversity within the chicken gut microbiome revealed by metagenomics and culture.</title>
        <authorList>
            <person name="Gilroy R."/>
            <person name="Ravi A."/>
            <person name="Getino M."/>
            <person name="Pursley I."/>
            <person name="Horton D.L."/>
            <person name="Alikhan N.F."/>
            <person name="Baker D."/>
            <person name="Gharbi K."/>
            <person name="Hall N."/>
            <person name="Watson M."/>
            <person name="Adriaenssens E.M."/>
            <person name="Foster-Nyarko E."/>
            <person name="Jarju S."/>
            <person name="Secka A."/>
            <person name="Antonio M."/>
            <person name="Oren A."/>
            <person name="Chaudhuri R.R."/>
            <person name="La Ragione R."/>
            <person name="Hildebrand F."/>
            <person name="Pallen M.J."/>
        </authorList>
    </citation>
    <scope>NUCLEOTIDE SEQUENCE</scope>
    <source>
        <strain evidence="6">ChiBcec16-3735</strain>
    </source>
</reference>
<comment type="caution">
    <text evidence="6">The sequence shown here is derived from an EMBL/GenBank/DDBJ whole genome shotgun (WGS) entry which is preliminary data.</text>
</comment>
<dbReference type="PANTHER" id="PTHR30514">
    <property type="entry name" value="GLUCOKINASE"/>
    <property type="match status" value="1"/>
</dbReference>
<feature type="domain" description="SIS" evidence="5">
    <location>
        <begin position="127"/>
        <end position="269"/>
    </location>
</feature>
<feature type="domain" description="HTH rpiR-type" evidence="4">
    <location>
        <begin position="2"/>
        <end position="78"/>
    </location>
</feature>
<dbReference type="InterPro" id="IPR036388">
    <property type="entry name" value="WH-like_DNA-bd_sf"/>
</dbReference>
<name>A0A9D2FGR2_9FIRM</name>
<organism evidence="6 7">
    <name type="scientific">Candidatus Faecalibacterium gallistercoris</name>
    <dbReference type="NCBI Taxonomy" id="2838579"/>
    <lineage>
        <taxon>Bacteria</taxon>
        <taxon>Bacillati</taxon>
        <taxon>Bacillota</taxon>
        <taxon>Clostridia</taxon>
        <taxon>Eubacteriales</taxon>
        <taxon>Oscillospiraceae</taxon>
        <taxon>Faecalibacterium</taxon>
    </lineage>
</organism>
<evidence type="ECO:0000256" key="1">
    <source>
        <dbReference type="ARBA" id="ARBA00023015"/>
    </source>
</evidence>
<dbReference type="Pfam" id="PF01418">
    <property type="entry name" value="HTH_6"/>
    <property type="match status" value="1"/>
</dbReference>
<protein>
    <submittedName>
        <fullName evidence="6">MurR/RpiR family transcriptional regulator</fullName>
    </submittedName>
</protein>
<evidence type="ECO:0000259" key="5">
    <source>
        <dbReference type="PROSITE" id="PS51464"/>
    </source>
</evidence>
<dbReference type="Gene3D" id="3.40.50.10490">
    <property type="entry name" value="Glucose-6-phosphate isomerase like protein, domain 1"/>
    <property type="match status" value="1"/>
</dbReference>
<evidence type="ECO:0000256" key="3">
    <source>
        <dbReference type="ARBA" id="ARBA00023163"/>
    </source>
</evidence>
<dbReference type="InterPro" id="IPR000281">
    <property type="entry name" value="HTH_RpiR"/>
</dbReference>
<sequence>MSLIHKVEEITMEYGGGARHSIGTFILEKKSALTRYSLQEIADATYTSKAAVVRFAKALGFSGWKEFLKAFWEEQSYQEQHYTDIDANYPFDADSSRQDIINQLCSLQVESLLDTADLLDGAPLAECAELLLRSRRIAMFGLNPNLTLAELFQRKMLSIGRQVELPSMGDSGLLAHSLTAEDCAVIISYSGNSIHHGPLSVLPVLEERRVPVIALTSVGDNLLRQRADYTLSISSYERLYSKISTFATENSILYILNVLFSCCFATDYQANISRKVGTARRLESERRTDAQALREE</sequence>
<reference evidence="6" key="2">
    <citation type="submission" date="2021-04" db="EMBL/GenBank/DDBJ databases">
        <authorList>
            <person name="Gilroy R."/>
        </authorList>
    </citation>
    <scope>NUCLEOTIDE SEQUENCE</scope>
    <source>
        <strain evidence="6">ChiBcec16-3735</strain>
    </source>
</reference>
<dbReference type="GO" id="GO:0097367">
    <property type="term" value="F:carbohydrate derivative binding"/>
    <property type="evidence" value="ECO:0007669"/>
    <property type="project" value="InterPro"/>
</dbReference>
<gene>
    <name evidence="6" type="ORF">H9725_07630</name>
</gene>
<dbReference type="EMBL" id="DXBJ01000053">
    <property type="protein sequence ID" value="HIZ58434.1"/>
    <property type="molecule type" value="Genomic_DNA"/>
</dbReference>
<keyword evidence="3" id="KW-0804">Transcription</keyword>
<dbReference type="Proteomes" id="UP000824065">
    <property type="component" value="Unassembled WGS sequence"/>
</dbReference>
<dbReference type="PANTHER" id="PTHR30514:SF10">
    <property type="entry name" value="MURR_RPIR FAMILY TRANSCRIPTIONAL REGULATOR"/>
    <property type="match status" value="1"/>
</dbReference>
<dbReference type="GO" id="GO:0003700">
    <property type="term" value="F:DNA-binding transcription factor activity"/>
    <property type="evidence" value="ECO:0007669"/>
    <property type="project" value="InterPro"/>
</dbReference>
<evidence type="ECO:0000259" key="4">
    <source>
        <dbReference type="PROSITE" id="PS51071"/>
    </source>
</evidence>
<accession>A0A9D2FGR2</accession>
<dbReference type="Gene3D" id="1.10.10.10">
    <property type="entry name" value="Winged helix-like DNA-binding domain superfamily/Winged helix DNA-binding domain"/>
    <property type="match status" value="1"/>
</dbReference>
<evidence type="ECO:0000313" key="6">
    <source>
        <dbReference type="EMBL" id="HIZ58434.1"/>
    </source>
</evidence>
<keyword evidence="1" id="KW-0805">Transcription regulation</keyword>
<dbReference type="SUPFAM" id="SSF53697">
    <property type="entry name" value="SIS domain"/>
    <property type="match status" value="1"/>
</dbReference>
<dbReference type="PROSITE" id="PS51071">
    <property type="entry name" value="HTH_RPIR"/>
    <property type="match status" value="1"/>
</dbReference>
<evidence type="ECO:0000256" key="2">
    <source>
        <dbReference type="ARBA" id="ARBA00023125"/>
    </source>
</evidence>
<dbReference type="SUPFAM" id="SSF46689">
    <property type="entry name" value="Homeodomain-like"/>
    <property type="match status" value="1"/>
</dbReference>
<dbReference type="AlphaFoldDB" id="A0A9D2FGR2"/>
<dbReference type="GO" id="GO:1901135">
    <property type="term" value="P:carbohydrate derivative metabolic process"/>
    <property type="evidence" value="ECO:0007669"/>
    <property type="project" value="InterPro"/>
</dbReference>
<proteinExistence type="predicted"/>
<dbReference type="GO" id="GO:0003677">
    <property type="term" value="F:DNA binding"/>
    <property type="evidence" value="ECO:0007669"/>
    <property type="project" value="UniProtKB-KW"/>
</dbReference>
<evidence type="ECO:0000313" key="7">
    <source>
        <dbReference type="Proteomes" id="UP000824065"/>
    </source>
</evidence>
<dbReference type="Pfam" id="PF01380">
    <property type="entry name" value="SIS"/>
    <property type="match status" value="1"/>
</dbReference>
<dbReference type="PROSITE" id="PS51464">
    <property type="entry name" value="SIS"/>
    <property type="match status" value="1"/>
</dbReference>
<dbReference type="InterPro" id="IPR035472">
    <property type="entry name" value="RpiR-like_SIS"/>
</dbReference>
<keyword evidence="2" id="KW-0238">DNA-binding</keyword>
<dbReference type="InterPro" id="IPR047640">
    <property type="entry name" value="RpiR-like"/>
</dbReference>
<dbReference type="InterPro" id="IPR001347">
    <property type="entry name" value="SIS_dom"/>
</dbReference>
<dbReference type="CDD" id="cd05013">
    <property type="entry name" value="SIS_RpiR"/>
    <property type="match status" value="1"/>
</dbReference>